<dbReference type="GO" id="GO:0003677">
    <property type="term" value="F:DNA binding"/>
    <property type="evidence" value="ECO:0007669"/>
    <property type="project" value="UniProtKB-UniRule"/>
</dbReference>
<comment type="subcellular location">
    <subcellularLocation>
        <location evidence="1">Nucleus</location>
    </subcellularLocation>
</comment>
<dbReference type="Pfam" id="PF00505">
    <property type="entry name" value="HMG_box"/>
    <property type="match status" value="1"/>
</dbReference>
<dbReference type="Gene3D" id="1.10.30.10">
    <property type="entry name" value="High mobility group box domain"/>
    <property type="match status" value="1"/>
</dbReference>
<evidence type="ECO:0000313" key="6">
    <source>
        <dbReference type="EMBL" id="KAL0849611.1"/>
    </source>
</evidence>
<feature type="DNA-binding region" description="HMG box" evidence="4">
    <location>
        <begin position="11"/>
        <end position="79"/>
    </location>
</feature>
<keyword evidence="3 4" id="KW-0539">Nucleus</keyword>
<dbReference type="InterPro" id="IPR009071">
    <property type="entry name" value="HMG_box_dom"/>
</dbReference>
<evidence type="ECO:0000313" key="7">
    <source>
        <dbReference type="Proteomes" id="UP001549921"/>
    </source>
</evidence>
<reference evidence="6 7" key="1">
    <citation type="submission" date="2024-06" db="EMBL/GenBank/DDBJ databases">
        <title>A chromosome-level genome assembly of beet webworm, Loxostege sticticalis.</title>
        <authorList>
            <person name="Zhang Y."/>
        </authorList>
    </citation>
    <scope>NUCLEOTIDE SEQUENCE [LARGE SCALE GENOMIC DNA]</scope>
    <source>
        <strain evidence="6">AQ028</strain>
        <tissue evidence="6">Male pupae</tissue>
    </source>
</reference>
<comment type="caution">
    <text evidence="6">The sequence shown here is derived from an EMBL/GenBank/DDBJ whole genome shotgun (WGS) entry which is preliminary data.</text>
</comment>
<evidence type="ECO:0000256" key="3">
    <source>
        <dbReference type="ARBA" id="ARBA00023242"/>
    </source>
</evidence>
<dbReference type="EMBL" id="JBEDNZ010000004">
    <property type="protein sequence ID" value="KAL0849611.1"/>
    <property type="molecule type" value="Genomic_DNA"/>
</dbReference>
<evidence type="ECO:0000256" key="2">
    <source>
        <dbReference type="ARBA" id="ARBA00023125"/>
    </source>
</evidence>
<gene>
    <name evidence="6" type="ORF">ABMA28_013870</name>
</gene>
<accession>A0ABD0TJW8</accession>
<dbReference type="AlphaFoldDB" id="A0ABD0TJW8"/>
<sequence length="222" mass="25100">MSLGKQQGEHIKRPMNAFMVWSRGQRRKMAQDNPKMHNSEISKRLGAEWKLLTEMEKRPFIDEAKRLRALHMKEHPDYKYRPRRKPKALVKKEPKFGFGISGLMAPVPRLVTPSVPHPVPQLSMPHHLLPDKPDLGRALFPPLPYPFYPFAKIPADDGKLAAELAHLQALYGGALYSSALYNSALSPCGCPPRRSPSPPPADVKRPVAYVLMKDEEPPQHVI</sequence>
<dbReference type="GO" id="GO:0005634">
    <property type="term" value="C:nucleus"/>
    <property type="evidence" value="ECO:0007669"/>
    <property type="project" value="UniProtKB-SubCell"/>
</dbReference>
<keyword evidence="2 4" id="KW-0238">DNA-binding</keyword>
<protein>
    <recommendedName>
        <fullName evidence="5">HMG box domain-containing protein</fullName>
    </recommendedName>
</protein>
<dbReference type="PROSITE" id="PS50118">
    <property type="entry name" value="HMG_BOX_2"/>
    <property type="match status" value="1"/>
</dbReference>
<proteinExistence type="predicted"/>
<dbReference type="InterPro" id="IPR036910">
    <property type="entry name" value="HMG_box_dom_sf"/>
</dbReference>
<dbReference type="PANTHER" id="PTHR10270:SF324">
    <property type="entry name" value="SOX DOMAIN-CONTAINING PROTEIN DICHAETE-RELATED"/>
    <property type="match status" value="1"/>
</dbReference>
<evidence type="ECO:0000256" key="1">
    <source>
        <dbReference type="ARBA" id="ARBA00004123"/>
    </source>
</evidence>
<organism evidence="6 7">
    <name type="scientific">Loxostege sticticalis</name>
    <name type="common">Beet webworm moth</name>
    <dbReference type="NCBI Taxonomy" id="481309"/>
    <lineage>
        <taxon>Eukaryota</taxon>
        <taxon>Metazoa</taxon>
        <taxon>Ecdysozoa</taxon>
        <taxon>Arthropoda</taxon>
        <taxon>Hexapoda</taxon>
        <taxon>Insecta</taxon>
        <taxon>Pterygota</taxon>
        <taxon>Neoptera</taxon>
        <taxon>Endopterygota</taxon>
        <taxon>Lepidoptera</taxon>
        <taxon>Glossata</taxon>
        <taxon>Ditrysia</taxon>
        <taxon>Pyraloidea</taxon>
        <taxon>Crambidae</taxon>
        <taxon>Pyraustinae</taxon>
        <taxon>Loxostege</taxon>
    </lineage>
</organism>
<name>A0ABD0TJW8_LOXSC</name>
<dbReference type="FunFam" id="1.10.30.10:FF:000002">
    <property type="entry name" value="transcription factor Sox-2"/>
    <property type="match status" value="1"/>
</dbReference>
<evidence type="ECO:0000256" key="4">
    <source>
        <dbReference type="PROSITE-ProRule" id="PRU00267"/>
    </source>
</evidence>
<dbReference type="SMART" id="SM00398">
    <property type="entry name" value="HMG"/>
    <property type="match status" value="1"/>
</dbReference>
<evidence type="ECO:0000259" key="5">
    <source>
        <dbReference type="PROSITE" id="PS50118"/>
    </source>
</evidence>
<dbReference type="CDD" id="cd01388">
    <property type="entry name" value="HMG-box_SoxB"/>
    <property type="match status" value="1"/>
</dbReference>
<dbReference type="Proteomes" id="UP001549921">
    <property type="component" value="Unassembled WGS sequence"/>
</dbReference>
<dbReference type="SUPFAM" id="SSF47095">
    <property type="entry name" value="HMG-box"/>
    <property type="match status" value="1"/>
</dbReference>
<feature type="domain" description="HMG box" evidence="5">
    <location>
        <begin position="11"/>
        <end position="79"/>
    </location>
</feature>
<dbReference type="InterPro" id="IPR050140">
    <property type="entry name" value="SRY-related_HMG-box_TF-like"/>
</dbReference>
<dbReference type="PANTHER" id="PTHR10270">
    <property type="entry name" value="SOX TRANSCRIPTION FACTOR"/>
    <property type="match status" value="1"/>
</dbReference>